<dbReference type="Proteomes" id="UP000002168">
    <property type="component" value="Chromosome"/>
</dbReference>
<protein>
    <submittedName>
        <fullName evidence="5">Metal dependent phosphohydrolase</fullName>
    </submittedName>
</protein>
<reference evidence="5 6" key="1">
    <citation type="submission" date="2008-02" db="EMBL/GenBank/DDBJ databases">
        <title>Complete sequence of Shewanella woodyi ATCC 51908.</title>
        <authorList>
            <consortium name="US DOE Joint Genome Institute"/>
            <person name="Copeland A."/>
            <person name="Lucas S."/>
            <person name="Lapidus A."/>
            <person name="Glavina del Rio T."/>
            <person name="Dalin E."/>
            <person name="Tice H."/>
            <person name="Bruce D."/>
            <person name="Goodwin L."/>
            <person name="Pitluck S."/>
            <person name="Sims D."/>
            <person name="Brettin T."/>
            <person name="Detter J.C."/>
            <person name="Han C."/>
            <person name="Kuske C.R."/>
            <person name="Schmutz J."/>
            <person name="Larimer F."/>
            <person name="Land M."/>
            <person name="Hauser L."/>
            <person name="Kyrpides N."/>
            <person name="Lykidis A."/>
            <person name="Zhao J.-S."/>
            <person name="Richardson P."/>
        </authorList>
    </citation>
    <scope>NUCLEOTIDE SEQUENCE [LARGE SCALE GENOMIC DNA]</scope>
    <source>
        <strain evidence="6">ATCC 51908 / MS32</strain>
    </source>
</reference>
<keyword evidence="2" id="KW-0597">Phosphoprotein</keyword>
<dbReference type="PROSITE" id="PS50894">
    <property type="entry name" value="HPT"/>
    <property type="match status" value="1"/>
</dbReference>
<dbReference type="GO" id="GO:0000160">
    <property type="term" value="P:phosphorelay signal transduction system"/>
    <property type="evidence" value="ECO:0007669"/>
    <property type="project" value="UniProtKB-KW"/>
</dbReference>
<dbReference type="STRING" id="392500.Swoo_2364"/>
<dbReference type="PANTHER" id="PTHR43155:SF2">
    <property type="entry name" value="CYCLIC DI-GMP PHOSPHODIESTERASE PA4108"/>
    <property type="match status" value="1"/>
</dbReference>
<keyword evidence="5" id="KW-0378">Hydrolase</keyword>
<keyword evidence="1" id="KW-0902">Two-component regulatory system</keyword>
<dbReference type="Pfam" id="PF13487">
    <property type="entry name" value="HD_5"/>
    <property type="match status" value="1"/>
</dbReference>
<dbReference type="Gene3D" id="1.20.120.160">
    <property type="entry name" value="HPT domain"/>
    <property type="match status" value="1"/>
</dbReference>
<evidence type="ECO:0000256" key="1">
    <source>
        <dbReference type="ARBA" id="ARBA00023012"/>
    </source>
</evidence>
<gene>
    <name evidence="5" type="ordered locus">Swoo_2364</name>
</gene>
<dbReference type="Gene3D" id="1.10.3210.10">
    <property type="entry name" value="Hypothetical protein af1432"/>
    <property type="match status" value="1"/>
</dbReference>
<evidence type="ECO:0000313" key="6">
    <source>
        <dbReference type="Proteomes" id="UP000002168"/>
    </source>
</evidence>
<evidence type="ECO:0000259" key="4">
    <source>
        <dbReference type="PROSITE" id="PS51832"/>
    </source>
</evidence>
<dbReference type="AlphaFoldDB" id="B1KFA2"/>
<dbReference type="PANTHER" id="PTHR43155">
    <property type="entry name" value="CYCLIC DI-GMP PHOSPHODIESTERASE PA4108-RELATED"/>
    <property type="match status" value="1"/>
</dbReference>
<sequence length="414" mass="46565">MADLNSTLQESSNNQVDIEVMGDFFDDFKAAHQTCDSVLIELEDDPENDSLLNSLFRSIHTIKGNLIYVGLKDLTPLIQSLEDLLDAIRKKSIAYDSLLCDVILLTLDRTESMVLSRMDPDSEDLVFMLSDSDIDNLCVNISCIVDVPPENRIEYIRACLFVLDPDSHLEANDQFSSSTDKVIPNTGSEELLNSRELKINTDYLISNESVKHKEFDDVLKKYGVEIDEDIYFFKNLSTPLESRSFYWKGRTLRLLILSLAMNKCSGDRVNSSQLAVAVMMHDLGMSFLSRSSLTNTGAFSETEIVALHRHPGTSSLLLSEFENWGEAAQIVLQHHEQVDGAGYPNHLTGDKICDGAKIIAIADTFDARSHERAHHTLLKRPLVRTMNEINNFSGTQFDPYWVEIFNQVVGESKG</sequence>
<dbReference type="RefSeq" id="WP_012324985.1">
    <property type="nucleotide sequence ID" value="NC_010506.1"/>
</dbReference>
<dbReference type="CDD" id="cd00077">
    <property type="entry name" value="HDc"/>
    <property type="match status" value="1"/>
</dbReference>
<feature type="domain" description="HD-GYP" evidence="4">
    <location>
        <begin position="219"/>
        <end position="414"/>
    </location>
</feature>
<evidence type="ECO:0000259" key="3">
    <source>
        <dbReference type="PROSITE" id="PS50894"/>
    </source>
</evidence>
<dbReference type="SUPFAM" id="SSF47226">
    <property type="entry name" value="Histidine-containing phosphotransfer domain, HPT domain"/>
    <property type="match status" value="1"/>
</dbReference>
<dbReference type="SUPFAM" id="SSF109604">
    <property type="entry name" value="HD-domain/PDEase-like"/>
    <property type="match status" value="1"/>
</dbReference>
<dbReference type="InterPro" id="IPR008207">
    <property type="entry name" value="Sig_transdc_His_kin_Hpt_dom"/>
</dbReference>
<dbReference type="Pfam" id="PF01627">
    <property type="entry name" value="Hpt"/>
    <property type="match status" value="1"/>
</dbReference>
<dbReference type="PROSITE" id="PS51832">
    <property type="entry name" value="HD_GYP"/>
    <property type="match status" value="1"/>
</dbReference>
<dbReference type="CDD" id="cd00088">
    <property type="entry name" value="HPT"/>
    <property type="match status" value="1"/>
</dbReference>
<dbReference type="SMART" id="SM00073">
    <property type="entry name" value="HPT"/>
    <property type="match status" value="1"/>
</dbReference>
<dbReference type="HOGENOM" id="CLU_749296_0_0_6"/>
<organism evidence="5 6">
    <name type="scientific">Shewanella woodyi (strain ATCC 51908 / MS32)</name>
    <dbReference type="NCBI Taxonomy" id="392500"/>
    <lineage>
        <taxon>Bacteria</taxon>
        <taxon>Pseudomonadati</taxon>
        <taxon>Pseudomonadota</taxon>
        <taxon>Gammaproteobacteria</taxon>
        <taxon>Alteromonadales</taxon>
        <taxon>Shewanellaceae</taxon>
        <taxon>Shewanella</taxon>
    </lineage>
</organism>
<dbReference type="eggNOG" id="COG2206">
    <property type="taxonomic scope" value="Bacteria"/>
</dbReference>
<dbReference type="GO" id="GO:0008081">
    <property type="term" value="F:phosphoric diester hydrolase activity"/>
    <property type="evidence" value="ECO:0007669"/>
    <property type="project" value="UniProtKB-ARBA"/>
</dbReference>
<dbReference type="InterPro" id="IPR003607">
    <property type="entry name" value="HD/PDEase_dom"/>
</dbReference>
<dbReference type="InterPro" id="IPR037522">
    <property type="entry name" value="HD_GYP_dom"/>
</dbReference>
<dbReference type="GO" id="GO:0004672">
    <property type="term" value="F:protein kinase activity"/>
    <property type="evidence" value="ECO:0007669"/>
    <property type="project" value="UniProtKB-ARBA"/>
</dbReference>
<dbReference type="EMBL" id="CP000961">
    <property type="protein sequence ID" value="ACA86643.1"/>
    <property type="molecule type" value="Genomic_DNA"/>
</dbReference>
<accession>B1KFA2</accession>
<keyword evidence="6" id="KW-1185">Reference proteome</keyword>
<feature type="modified residue" description="Phosphohistidine" evidence="2">
    <location>
        <position position="60"/>
    </location>
</feature>
<evidence type="ECO:0000313" key="5">
    <source>
        <dbReference type="EMBL" id="ACA86643.1"/>
    </source>
</evidence>
<name>B1KFA2_SHEWM</name>
<evidence type="ECO:0000256" key="2">
    <source>
        <dbReference type="PROSITE-ProRule" id="PRU00110"/>
    </source>
</evidence>
<dbReference type="KEGG" id="swd:Swoo_2364"/>
<proteinExistence type="predicted"/>
<dbReference type="InterPro" id="IPR036641">
    <property type="entry name" value="HPT_dom_sf"/>
</dbReference>
<feature type="domain" description="HPt" evidence="3">
    <location>
        <begin position="13"/>
        <end position="117"/>
    </location>
</feature>